<dbReference type="GO" id="GO:0005886">
    <property type="term" value="C:plasma membrane"/>
    <property type="evidence" value="ECO:0007669"/>
    <property type="project" value="TreeGrafter"/>
</dbReference>
<keyword evidence="7" id="KW-1185">Reference proteome</keyword>
<keyword evidence="3 5" id="KW-1133">Transmembrane helix</keyword>
<evidence type="ECO:0008006" key="8">
    <source>
        <dbReference type="Google" id="ProtNLM"/>
    </source>
</evidence>
<evidence type="ECO:0000256" key="1">
    <source>
        <dbReference type="ARBA" id="ARBA00004141"/>
    </source>
</evidence>
<dbReference type="PANTHER" id="PTHR31465">
    <property type="entry name" value="PROTEIN RTA1-RELATED"/>
    <property type="match status" value="1"/>
</dbReference>
<dbReference type="InterPro" id="IPR007568">
    <property type="entry name" value="RTA1"/>
</dbReference>
<dbReference type="GO" id="GO:0000324">
    <property type="term" value="C:fungal-type vacuole"/>
    <property type="evidence" value="ECO:0007669"/>
    <property type="project" value="TreeGrafter"/>
</dbReference>
<evidence type="ECO:0000313" key="6">
    <source>
        <dbReference type="EMBL" id="EED12066.1"/>
    </source>
</evidence>
<feature type="transmembrane region" description="Helical" evidence="5">
    <location>
        <begin position="27"/>
        <end position="46"/>
    </location>
</feature>
<dbReference type="Proteomes" id="UP000001745">
    <property type="component" value="Unassembled WGS sequence"/>
</dbReference>
<proteinExistence type="predicted"/>
<protein>
    <recommendedName>
        <fullName evidence="8">RTA1 domain protein</fullName>
    </recommendedName>
</protein>
<evidence type="ECO:0000256" key="2">
    <source>
        <dbReference type="ARBA" id="ARBA00022692"/>
    </source>
</evidence>
<dbReference type="STRING" id="441959.B8MSI6"/>
<dbReference type="HOGENOM" id="CLU_033465_6_0_1"/>
<dbReference type="GeneID" id="8098631"/>
<dbReference type="eggNOG" id="ENOG502QU4U">
    <property type="taxonomic scope" value="Eukaryota"/>
</dbReference>
<dbReference type="PhylomeDB" id="B8MSI6"/>
<dbReference type="Pfam" id="PF04479">
    <property type="entry name" value="RTA1"/>
    <property type="match status" value="1"/>
</dbReference>
<evidence type="ECO:0000313" key="7">
    <source>
        <dbReference type="Proteomes" id="UP000001745"/>
    </source>
</evidence>
<dbReference type="OMA" id="YAINFAH"/>
<reference evidence="7" key="1">
    <citation type="journal article" date="2015" name="Genome Announc.">
        <title>Genome sequence of the AIDS-associated pathogen Penicillium marneffei (ATCC18224) and its near taxonomic relative Talaromyces stipitatus (ATCC10500).</title>
        <authorList>
            <person name="Nierman W.C."/>
            <person name="Fedorova-Abrams N.D."/>
            <person name="Andrianopoulos A."/>
        </authorList>
    </citation>
    <scope>NUCLEOTIDE SEQUENCE [LARGE SCALE GENOMIC DNA]</scope>
    <source>
        <strain evidence="7">ATCC 10500 / CBS 375.48 / QM 6759 / NRRL 1006</strain>
    </source>
</reference>
<dbReference type="EMBL" id="EQ962660">
    <property type="protein sequence ID" value="EED12066.1"/>
    <property type="molecule type" value="Genomic_DNA"/>
</dbReference>
<comment type="subcellular location">
    <subcellularLocation>
        <location evidence="1">Membrane</location>
        <topology evidence="1">Multi-pass membrane protein</topology>
    </subcellularLocation>
</comment>
<dbReference type="OrthoDB" id="1844152at2759"/>
<accession>B8MSI6</accession>
<evidence type="ECO:0000256" key="4">
    <source>
        <dbReference type="ARBA" id="ARBA00023136"/>
    </source>
</evidence>
<keyword evidence="2 5" id="KW-0812">Transmembrane</keyword>
<evidence type="ECO:0000256" key="3">
    <source>
        <dbReference type="ARBA" id="ARBA00022989"/>
    </source>
</evidence>
<dbReference type="FunCoup" id="B8MSI6">
    <property type="interactions" value="51"/>
</dbReference>
<feature type="transmembrane region" description="Helical" evidence="5">
    <location>
        <begin position="203"/>
        <end position="226"/>
    </location>
</feature>
<keyword evidence="4 5" id="KW-0472">Membrane</keyword>
<dbReference type="VEuPathDB" id="FungiDB:TSTA_001370"/>
<feature type="transmembrane region" description="Helical" evidence="5">
    <location>
        <begin position="58"/>
        <end position="76"/>
    </location>
</feature>
<name>B8MSI6_TALSN</name>
<organism evidence="6 7">
    <name type="scientific">Talaromyces stipitatus (strain ATCC 10500 / CBS 375.48 / QM 6759 / NRRL 1006)</name>
    <name type="common">Penicillium stipitatum</name>
    <dbReference type="NCBI Taxonomy" id="441959"/>
    <lineage>
        <taxon>Eukaryota</taxon>
        <taxon>Fungi</taxon>
        <taxon>Dikarya</taxon>
        <taxon>Ascomycota</taxon>
        <taxon>Pezizomycotina</taxon>
        <taxon>Eurotiomycetes</taxon>
        <taxon>Eurotiomycetidae</taxon>
        <taxon>Eurotiales</taxon>
        <taxon>Trichocomaceae</taxon>
        <taxon>Talaromyces</taxon>
        <taxon>Talaromyces sect. Talaromyces</taxon>
    </lineage>
</organism>
<feature type="transmembrane region" description="Helical" evidence="5">
    <location>
        <begin position="246"/>
        <end position="270"/>
    </location>
</feature>
<evidence type="ECO:0000256" key="5">
    <source>
        <dbReference type="SAM" id="Phobius"/>
    </source>
</evidence>
<dbReference type="InParanoid" id="B8MSI6"/>
<dbReference type="AlphaFoldDB" id="B8MSI6"/>
<feature type="transmembrane region" description="Helical" evidence="5">
    <location>
        <begin position="96"/>
        <end position="115"/>
    </location>
</feature>
<feature type="transmembrane region" description="Helical" evidence="5">
    <location>
        <begin position="127"/>
        <end position="146"/>
    </location>
</feature>
<sequence length="332" mass="36762">MRTQVELQAIQQNCHALIPGLTTAYGYTPSQAAGIAFVTLFGLSMCLHTTQMAWKRNWWCLVFVLGCLNLYSDHWYVDPGSSAVRSLPLMLGTTHLAPTFFTAGIYIILGRFINLLGRQSSVMRPSLYLWIFCTCDVLSLVVQAIGGGMASAEADKVDGNTANGTHIMVAGIIFQLVSITVFLLCAADFFCRVFRHKDLRVALASLAPLFSAMVFSVFCIYIRSIYRTIELLQGWSGYLITTERFFIALDGAMMVPAVVIFNIIHPGWFLPRPSMSRDSGDVEPYTTVDIAKAHEAHNLTQPNPQMGWALGPVLEPMNPRWAPNGPQTVQTE</sequence>
<feature type="transmembrane region" description="Helical" evidence="5">
    <location>
        <begin position="166"/>
        <end position="191"/>
    </location>
</feature>
<gene>
    <name evidence="6" type="ORF">TSTA_001370</name>
</gene>
<dbReference type="RefSeq" id="XP_002487720.1">
    <property type="nucleotide sequence ID" value="XM_002487675.1"/>
</dbReference>
<dbReference type="PANTHER" id="PTHR31465:SF11">
    <property type="entry name" value="DOMAIN PROTEIN, PUTATIVE (AFU_ORTHOLOGUE AFUA_3G10770)-RELATED"/>
    <property type="match status" value="1"/>
</dbReference>